<protein>
    <submittedName>
        <fullName evidence="1">Uncharacterized protein</fullName>
    </submittedName>
</protein>
<proteinExistence type="predicted"/>
<dbReference type="AlphaFoldDB" id="A0A645ERC2"/>
<dbReference type="EMBL" id="VSSQ01050512">
    <property type="protein sequence ID" value="MPN04595.1"/>
    <property type="molecule type" value="Genomic_DNA"/>
</dbReference>
<comment type="caution">
    <text evidence="1">The sequence shown here is derived from an EMBL/GenBank/DDBJ whole genome shotgun (WGS) entry which is preliminary data.</text>
</comment>
<sequence length="113" mass="12704">MLTELFQLFAEHLLGVLIHGQIQARANCSASQSLGVMHQQVDKMRRFKCTAIGRKDQSLKFGPFIFFRIQPIQGPHLVQNPELALLRAIEMSQRIQPGRCLGQAGQQGAFCRT</sequence>
<organism evidence="1">
    <name type="scientific">bioreactor metagenome</name>
    <dbReference type="NCBI Taxonomy" id="1076179"/>
    <lineage>
        <taxon>unclassified sequences</taxon>
        <taxon>metagenomes</taxon>
        <taxon>ecological metagenomes</taxon>
    </lineage>
</organism>
<name>A0A645ERC2_9ZZZZ</name>
<gene>
    <name evidence="1" type="ORF">SDC9_151837</name>
</gene>
<accession>A0A645ERC2</accession>
<reference evidence="1" key="1">
    <citation type="submission" date="2019-08" db="EMBL/GenBank/DDBJ databases">
        <authorList>
            <person name="Kucharzyk K."/>
            <person name="Murdoch R.W."/>
            <person name="Higgins S."/>
            <person name="Loffler F."/>
        </authorList>
    </citation>
    <scope>NUCLEOTIDE SEQUENCE</scope>
</reference>
<evidence type="ECO:0000313" key="1">
    <source>
        <dbReference type="EMBL" id="MPN04595.1"/>
    </source>
</evidence>